<accession>A0A1J5SER5</accession>
<keyword evidence="2 3" id="KW-0808">Transferase</keyword>
<proteinExistence type="predicted"/>
<evidence type="ECO:0000256" key="2">
    <source>
        <dbReference type="ARBA" id="ARBA00022679"/>
    </source>
</evidence>
<dbReference type="EMBL" id="MLJW01000041">
    <property type="protein sequence ID" value="OIR06810.1"/>
    <property type="molecule type" value="Genomic_DNA"/>
</dbReference>
<evidence type="ECO:0000256" key="1">
    <source>
        <dbReference type="ARBA" id="ARBA00022603"/>
    </source>
</evidence>
<dbReference type="EC" id="2.1.1.171" evidence="3"/>
<dbReference type="SUPFAM" id="SSF53335">
    <property type="entry name" value="S-adenosyl-L-methionine-dependent methyltransferases"/>
    <property type="match status" value="1"/>
</dbReference>
<comment type="caution">
    <text evidence="3">The sequence shown here is derived from an EMBL/GenBank/DDBJ whole genome shotgun (WGS) entry which is preliminary data.</text>
</comment>
<dbReference type="Gene3D" id="3.40.50.150">
    <property type="entry name" value="Vaccinia Virus protein VP39"/>
    <property type="match status" value="1"/>
</dbReference>
<dbReference type="NCBIfam" id="TIGR00095">
    <property type="entry name" value="16S rRNA (guanine(966)-N(2))-methyltransferase RsmD"/>
    <property type="match status" value="1"/>
</dbReference>
<dbReference type="PIRSF" id="PIRSF004553">
    <property type="entry name" value="CHP00095"/>
    <property type="match status" value="1"/>
</dbReference>
<gene>
    <name evidence="3" type="primary">rsmD_3</name>
    <name evidence="3" type="ORF">GALL_110580</name>
</gene>
<protein>
    <submittedName>
        <fullName evidence="3">Ribosomal RNA small subunit methyltransferase D</fullName>
        <ecNumber evidence="3">2.1.1.171</ecNumber>
    </submittedName>
</protein>
<name>A0A1J5SER5_9ZZZZ</name>
<dbReference type="InterPro" id="IPR004398">
    <property type="entry name" value="RNA_MeTrfase_RsmD"/>
</dbReference>
<dbReference type="GO" id="GO:0003676">
    <property type="term" value="F:nucleic acid binding"/>
    <property type="evidence" value="ECO:0007669"/>
    <property type="project" value="InterPro"/>
</dbReference>
<dbReference type="Pfam" id="PF03602">
    <property type="entry name" value="Cons_hypoth95"/>
    <property type="match status" value="1"/>
</dbReference>
<dbReference type="PANTHER" id="PTHR43542:SF1">
    <property type="entry name" value="METHYLTRANSFERASE"/>
    <property type="match status" value="1"/>
</dbReference>
<reference evidence="3" key="1">
    <citation type="submission" date="2016-10" db="EMBL/GenBank/DDBJ databases">
        <title>Sequence of Gallionella enrichment culture.</title>
        <authorList>
            <person name="Poehlein A."/>
            <person name="Muehling M."/>
            <person name="Daniel R."/>
        </authorList>
    </citation>
    <scope>NUCLEOTIDE SEQUENCE</scope>
</reference>
<organism evidence="3">
    <name type="scientific">mine drainage metagenome</name>
    <dbReference type="NCBI Taxonomy" id="410659"/>
    <lineage>
        <taxon>unclassified sequences</taxon>
        <taxon>metagenomes</taxon>
        <taxon>ecological metagenomes</taxon>
    </lineage>
</organism>
<sequence length="189" mass="20902">MSRIRITGGKWRSRLIAVADVRGLRPTPDRVRVTLFNWLGQNLSGQSCLDLFAGSGVLGFEAASRGAARVTLVEQDQGAFAALRQNAQALGSEQLELIRSDALTFMQSAAKLAAADRLEQRQGRYDLVFLDPPYHQGWLARIEPLLQNIVNPGARLYVEAERAVESLGEWASVRAGRAGQVYYHLLERP</sequence>
<dbReference type="PROSITE" id="PS00092">
    <property type="entry name" value="N6_MTASE"/>
    <property type="match status" value="1"/>
</dbReference>
<dbReference type="InterPro" id="IPR029063">
    <property type="entry name" value="SAM-dependent_MTases_sf"/>
</dbReference>
<dbReference type="InterPro" id="IPR002052">
    <property type="entry name" value="DNA_methylase_N6_adenine_CS"/>
</dbReference>
<dbReference type="AlphaFoldDB" id="A0A1J5SER5"/>
<dbReference type="PANTHER" id="PTHR43542">
    <property type="entry name" value="METHYLTRANSFERASE"/>
    <property type="match status" value="1"/>
</dbReference>
<dbReference type="GO" id="GO:0052913">
    <property type="term" value="F:16S rRNA (guanine(966)-N(2))-methyltransferase activity"/>
    <property type="evidence" value="ECO:0007669"/>
    <property type="project" value="UniProtKB-EC"/>
</dbReference>
<dbReference type="CDD" id="cd02440">
    <property type="entry name" value="AdoMet_MTases"/>
    <property type="match status" value="1"/>
</dbReference>
<evidence type="ECO:0000313" key="3">
    <source>
        <dbReference type="EMBL" id="OIR06810.1"/>
    </source>
</evidence>
<keyword evidence="1 3" id="KW-0489">Methyltransferase</keyword>